<evidence type="ECO:0000313" key="2">
    <source>
        <dbReference type="EMBL" id="MFD1067890.1"/>
    </source>
</evidence>
<proteinExistence type="predicted"/>
<keyword evidence="1" id="KW-1133">Transmembrane helix</keyword>
<reference evidence="3" key="1">
    <citation type="journal article" date="2019" name="Int. J. Syst. Evol. Microbiol.">
        <title>The Global Catalogue of Microorganisms (GCM) 10K type strain sequencing project: providing services to taxonomists for standard genome sequencing and annotation.</title>
        <authorList>
            <consortium name="The Broad Institute Genomics Platform"/>
            <consortium name="The Broad Institute Genome Sequencing Center for Infectious Disease"/>
            <person name="Wu L."/>
            <person name="Ma J."/>
        </authorList>
    </citation>
    <scope>NUCLEOTIDE SEQUENCE [LARGE SCALE GENOMIC DNA]</scope>
    <source>
        <strain evidence="3">CCUG 56608</strain>
    </source>
</reference>
<feature type="transmembrane region" description="Helical" evidence="1">
    <location>
        <begin position="72"/>
        <end position="91"/>
    </location>
</feature>
<name>A0ABW3NN28_9BACI</name>
<organism evidence="2 3">
    <name type="scientific">Oceanobacillus locisalsi</name>
    <dbReference type="NCBI Taxonomy" id="546107"/>
    <lineage>
        <taxon>Bacteria</taxon>
        <taxon>Bacillati</taxon>
        <taxon>Bacillota</taxon>
        <taxon>Bacilli</taxon>
        <taxon>Bacillales</taxon>
        <taxon>Bacillaceae</taxon>
        <taxon>Oceanobacillus</taxon>
    </lineage>
</organism>
<comment type="caution">
    <text evidence="2">The sequence shown here is derived from an EMBL/GenBank/DDBJ whole genome shotgun (WGS) entry which is preliminary data.</text>
</comment>
<protein>
    <submittedName>
        <fullName evidence="2">Uncharacterized protein</fullName>
    </submittedName>
</protein>
<sequence>MSGNIEGENSVKLYFQSNAPSLIFHFFLSVFAMFAVLFTNQLQIIFYGMFIVYILFGLALKNQGSLLKNIVSVSLVFIVNLLMYTLVPMLVSEVLMFYSLPYLYIAFINGQLIYLAIIIPSICMLIGLYIKILLARLRK</sequence>
<evidence type="ECO:0000313" key="3">
    <source>
        <dbReference type="Proteomes" id="UP001597041"/>
    </source>
</evidence>
<keyword evidence="1" id="KW-0472">Membrane</keyword>
<accession>A0ABW3NN28</accession>
<keyword evidence="1" id="KW-0812">Transmembrane</keyword>
<feature type="transmembrane region" description="Helical" evidence="1">
    <location>
        <begin position="111"/>
        <end position="134"/>
    </location>
</feature>
<feature type="transmembrane region" description="Helical" evidence="1">
    <location>
        <begin position="21"/>
        <end position="38"/>
    </location>
</feature>
<dbReference type="Proteomes" id="UP001597041">
    <property type="component" value="Unassembled WGS sequence"/>
</dbReference>
<evidence type="ECO:0000256" key="1">
    <source>
        <dbReference type="SAM" id="Phobius"/>
    </source>
</evidence>
<dbReference type="RefSeq" id="WP_379594053.1">
    <property type="nucleotide sequence ID" value="NZ_JBHTKK010000030.1"/>
</dbReference>
<gene>
    <name evidence="2" type="ORF">ACFQ19_17920</name>
</gene>
<dbReference type="EMBL" id="JBHTKK010000030">
    <property type="protein sequence ID" value="MFD1067890.1"/>
    <property type="molecule type" value="Genomic_DNA"/>
</dbReference>
<feature type="transmembrane region" description="Helical" evidence="1">
    <location>
        <begin position="44"/>
        <end position="60"/>
    </location>
</feature>
<keyword evidence="3" id="KW-1185">Reference proteome</keyword>